<organism evidence="2 3">
    <name type="scientific">Dactylonectria estremocensis</name>
    <dbReference type="NCBI Taxonomy" id="1079267"/>
    <lineage>
        <taxon>Eukaryota</taxon>
        <taxon>Fungi</taxon>
        <taxon>Dikarya</taxon>
        <taxon>Ascomycota</taxon>
        <taxon>Pezizomycotina</taxon>
        <taxon>Sordariomycetes</taxon>
        <taxon>Hypocreomycetidae</taxon>
        <taxon>Hypocreales</taxon>
        <taxon>Nectriaceae</taxon>
        <taxon>Dactylonectria</taxon>
    </lineage>
</organism>
<feature type="transmembrane region" description="Helical" evidence="1">
    <location>
        <begin position="68"/>
        <end position="89"/>
    </location>
</feature>
<keyword evidence="1" id="KW-0812">Transmembrane</keyword>
<accession>A0A9P9EWZ3</accession>
<protein>
    <submittedName>
        <fullName evidence="2">Uncharacterized protein</fullName>
    </submittedName>
</protein>
<name>A0A9P9EWZ3_9HYPO</name>
<sequence length="209" mass="22407">MTLTFITMSLPYLVSTALTTAFVLGVAANLSTSVKAILRYRNTQRNDRKTGSVSVVPPSLSTRYPRTFTAVVITHCAIATSSALAFAVLMQERGDPWSTYLSSSIIASSMIREVSVYPGSGSILTIESAGVSAALGAQDNIVLEWILIASCTSRQFTKIKTVMLIETLAIIASAIALKTESATSRHLILSNVFGARDFLVCLIPVIEKL</sequence>
<evidence type="ECO:0000256" key="1">
    <source>
        <dbReference type="SAM" id="Phobius"/>
    </source>
</evidence>
<evidence type="ECO:0000313" key="3">
    <source>
        <dbReference type="Proteomes" id="UP000717696"/>
    </source>
</evidence>
<keyword evidence="1" id="KW-1133">Transmembrane helix</keyword>
<dbReference type="AlphaFoldDB" id="A0A9P9EWZ3"/>
<evidence type="ECO:0000313" key="2">
    <source>
        <dbReference type="EMBL" id="KAH7147104.1"/>
    </source>
</evidence>
<proteinExistence type="predicted"/>
<keyword evidence="3" id="KW-1185">Reference proteome</keyword>
<dbReference type="EMBL" id="JAGMUU010000008">
    <property type="protein sequence ID" value="KAH7147104.1"/>
    <property type="molecule type" value="Genomic_DNA"/>
</dbReference>
<dbReference type="OrthoDB" id="5114618at2759"/>
<comment type="caution">
    <text evidence="2">The sequence shown here is derived from an EMBL/GenBank/DDBJ whole genome shotgun (WGS) entry which is preliminary data.</text>
</comment>
<dbReference type="Proteomes" id="UP000717696">
    <property type="component" value="Unassembled WGS sequence"/>
</dbReference>
<reference evidence="2" key="1">
    <citation type="journal article" date="2021" name="Nat. Commun.">
        <title>Genetic determinants of endophytism in the Arabidopsis root mycobiome.</title>
        <authorList>
            <person name="Mesny F."/>
            <person name="Miyauchi S."/>
            <person name="Thiergart T."/>
            <person name="Pickel B."/>
            <person name="Atanasova L."/>
            <person name="Karlsson M."/>
            <person name="Huettel B."/>
            <person name="Barry K.W."/>
            <person name="Haridas S."/>
            <person name="Chen C."/>
            <person name="Bauer D."/>
            <person name="Andreopoulos W."/>
            <person name="Pangilinan J."/>
            <person name="LaButti K."/>
            <person name="Riley R."/>
            <person name="Lipzen A."/>
            <person name="Clum A."/>
            <person name="Drula E."/>
            <person name="Henrissat B."/>
            <person name="Kohler A."/>
            <person name="Grigoriev I.V."/>
            <person name="Martin F.M."/>
            <person name="Hacquard S."/>
        </authorList>
    </citation>
    <scope>NUCLEOTIDE SEQUENCE</scope>
    <source>
        <strain evidence="2">MPI-CAGE-AT-0021</strain>
    </source>
</reference>
<keyword evidence="1" id="KW-0472">Membrane</keyword>
<gene>
    <name evidence="2" type="ORF">B0J13DRAFT_607041</name>
</gene>